<proteinExistence type="predicted"/>
<feature type="domain" description="THAP9-like helix-turn-helix" evidence="1">
    <location>
        <begin position="9"/>
        <end position="50"/>
    </location>
</feature>
<comment type="caution">
    <text evidence="3">The sequence shown here is derived from an EMBL/GenBank/DDBJ whole genome shotgun (WGS) entry which is preliminary data.</text>
</comment>
<dbReference type="VEuPathDB" id="TrichDB:TRFO_32366"/>
<accession>A0A1J4JTM9</accession>
<dbReference type="Pfam" id="PF21787">
    <property type="entry name" value="TNP-like_RNaseH_N"/>
    <property type="match status" value="1"/>
</dbReference>
<organism evidence="3 4">
    <name type="scientific">Tritrichomonas foetus</name>
    <dbReference type="NCBI Taxonomy" id="1144522"/>
    <lineage>
        <taxon>Eukaryota</taxon>
        <taxon>Metamonada</taxon>
        <taxon>Parabasalia</taxon>
        <taxon>Tritrichomonadida</taxon>
        <taxon>Tritrichomonadidae</taxon>
        <taxon>Tritrichomonas</taxon>
    </lineage>
</organism>
<dbReference type="Pfam" id="PF12017">
    <property type="entry name" value="Tnp_P_element"/>
    <property type="match status" value="1"/>
</dbReference>
<evidence type="ECO:0000313" key="3">
    <source>
        <dbReference type="EMBL" id="OHT00852.1"/>
    </source>
</evidence>
<dbReference type="EMBL" id="MLAK01000936">
    <property type="protein sequence ID" value="OHT00852.1"/>
    <property type="molecule type" value="Genomic_DNA"/>
</dbReference>
<evidence type="ECO:0000259" key="1">
    <source>
        <dbReference type="Pfam" id="PF12017"/>
    </source>
</evidence>
<name>A0A1J4JTM9_9EUKA</name>
<protein>
    <submittedName>
        <fullName evidence="3">Uncharacterized protein</fullName>
    </submittedName>
</protein>
<evidence type="ECO:0000313" key="4">
    <source>
        <dbReference type="Proteomes" id="UP000179807"/>
    </source>
</evidence>
<dbReference type="Proteomes" id="UP000179807">
    <property type="component" value="Unassembled WGS sequence"/>
</dbReference>
<evidence type="ECO:0000259" key="2">
    <source>
        <dbReference type="Pfam" id="PF21787"/>
    </source>
</evidence>
<keyword evidence="4" id="KW-1185">Reference proteome</keyword>
<reference evidence="3" key="1">
    <citation type="submission" date="2016-10" db="EMBL/GenBank/DDBJ databases">
        <authorList>
            <person name="Benchimol M."/>
            <person name="Almeida L.G."/>
            <person name="Vasconcelos A.T."/>
            <person name="Perreira-Neves A."/>
            <person name="Rosa I.A."/>
            <person name="Tasca T."/>
            <person name="Bogo M.R."/>
            <person name="de Souza W."/>
        </authorList>
    </citation>
    <scope>NUCLEOTIDE SEQUENCE [LARGE SCALE GENOMIC DNA]</scope>
    <source>
        <strain evidence="3">K</strain>
    </source>
</reference>
<sequence>MLENEKKSSYKRKYSEETLSFSKILRDTSPKCYNILRQVLKFPSAQTIEKYFGNEHQFFKSVLINYQLIPAIMEKYKEVFHISQELNAVLSVDAAGLDRPDNGNTYVFVFYLQPLNYEYKCIPLYLFPKSNGSANEEIIQIIYQIVEILKSCSINILAVATDGDPGYNQEAKKNFRNF</sequence>
<dbReference type="InterPro" id="IPR048365">
    <property type="entry name" value="TNP-like_RNaseH_N"/>
</dbReference>
<gene>
    <name evidence="3" type="ORF">TRFO_32366</name>
</gene>
<feature type="domain" description="Transposable element P transposase-like RNase H" evidence="2">
    <location>
        <begin position="103"/>
        <end position="165"/>
    </location>
</feature>
<dbReference type="InterPro" id="IPR021896">
    <property type="entry name" value="THAP9-like_HTH"/>
</dbReference>
<dbReference type="GeneID" id="94843161"/>
<dbReference type="RefSeq" id="XP_068353988.1">
    <property type="nucleotide sequence ID" value="XM_068508457.1"/>
</dbReference>
<dbReference type="AlphaFoldDB" id="A0A1J4JTM9"/>